<accession>A0AAX3BDI3</accession>
<reference evidence="1" key="1">
    <citation type="submission" date="2021-04" db="EMBL/GenBank/DDBJ databases">
        <authorList>
            <person name="Postec A."/>
        </authorList>
    </citation>
    <scope>NUCLEOTIDE SEQUENCE</scope>
    <source>
        <strain evidence="1">F1F22</strain>
    </source>
</reference>
<sequence>MKRWHVIVFWVFLVTGCGIESFEQEISLNPPLGLEATVDGNGDIELSFWGMNNEPYFEGYNIYIAAAMEDALQDRGGRLPGPSENQATIPNISVMNEAKRFTYTVTKNTNGDPLQSGVTYFFYVKAYSAQYNVQSPRSNITNATKP</sequence>
<proteinExistence type="predicted"/>
<dbReference type="RefSeq" id="WP_271435320.1">
    <property type="nucleotide sequence ID" value="NZ_CP073355.1"/>
</dbReference>
<evidence type="ECO:0008006" key="3">
    <source>
        <dbReference type="Google" id="ProtNLM"/>
    </source>
</evidence>
<organism evidence="1 2">
    <name type="scientific">Thermospira aquatica</name>
    <dbReference type="NCBI Taxonomy" id="2828656"/>
    <lineage>
        <taxon>Bacteria</taxon>
        <taxon>Pseudomonadati</taxon>
        <taxon>Spirochaetota</taxon>
        <taxon>Spirochaetia</taxon>
        <taxon>Brevinematales</taxon>
        <taxon>Thermospiraceae</taxon>
        <taxon>Thermospira</taxon>
    </lineage>
</organism>
<gene>
    <name evidence="1" type="ORF">KDW03_12025</name>
</gene>
<dbReference type="KEGG" id="taqu:KDW03_12025"/>
<dbReference type="InterPro" id="IPR013783">
    <property type="entry name" value="Ig-like_fold"/>
</dbReference>
<dbReference type="PROSITE" id="PS51257">
    <property type="entry name" value="PROKAR_LIPOPROTEIN"/>
    <property type="match status" value="1"/>
</dbReference>
<name>A0AAX3BDI3_9SPIR</name>
<dbReference type="AlphaFoldDB" id="A0AAX3BDI3"/>
<protein>
    <recommendedName>
        <fullName evidence="3">Lipoprotein</fullName>
    </recommendedName>
</protein>
<keyword evidence="2" id="KW-1185">Reference proteome</keyword>
<reference evidence="1" key="2">
    <citation type="submission" date="2022-06" db="EMBL/GenBank/DDBJ databases">
        <title>Thermospira aquatica gen. nov., sp. nov.</title>
        <authorList>
            <person name="Ben Ali Gam Z."/>
            <person name="Labat M."/>
        </authorList>
    </citation>
    <scope>NUCLEOTIDE SEQUENCE</scope>
    <source>
        <strain evidence="1">F1F22</strain>
    </source>
</reference>
<evidence type="ECO:0000313" key="2">
    <source>
        <dbReference type="Proteomes" id="UP001056539"/>
    </source>
</evidence>
<dbReference type="EMBL" id="CP073355">
    <property type="protein sequence ID" value="URA10188.1"/>
    <property type="molecule type" value="Genomic_DNA"/>
</dbReference>
<dbReference type="Gene3D" id="2.60.40.10">
    <property type="entry name" value="Immunoglobulins"/>
    <property type="match status" value="1"/>
</dbReference>
<evidence type="ECO:0000313" key="1">
    <source>
        <dbReference type="EMBL" id="URA10188.1"/>
    </source>
</evidence>
<dbReference type="Proteomes" id="UP001056539">
    <property type="component" value="Chromosome"/>
</dbReference>